<gene>
    <name evidence="4" type="ORF">PENTCL1PPCAC_15212</name>
</gene>
<dbReference type="Proteomes" id="UP001432027">
    <property type="component" value="Unassembled WGS sequence"/>
</dbReference>
<feature type="domain" description="DCUN1" evidence="3">
    <location>
        <begin position="99"/>
        <end position="290"/>
    </location>
</feature>
<dbReference type="InterPro" id="IPR014764">
    <property type="entry name" value="DCN-prot"/>
</dbReference>
<dbReference type="GO" id="GO:0045116">
    <property type="term" value="P:protein neddylation"/>
    <property type="evidence" value="ECO:0007669"/>
    <property type="project" value="TreeGrafter"/>
</dbReference>
<dbReference type="GO" id="GO:0000151">
    <property type="term" value="C:ubiquitin ligase complex"/>
    <property type="evidence" value="ECO:0007669"/>
    <property type="project" value="TreeGrafter"/>
</dbReference>
<keyword evidence="1" id="KW-0833">Ubl conjugation pathway</keyword>
<evidence type="ECO:0000313" key="4">
    <source>
        <dbReference type="EMBL" id="GMS93037.1"/>
    </source>
</evidence>
<dbReference type="AlphaFoldDB" id="A0AAV5TDP3"/>
<dbReference type="GO" id="GO:0005886">
    <property type="term" value="C:plasma membrane"/>
    <property type="evidence" value="ECO:0007669"/>
    <property type="project" value="UniProtKB-ARBA"/>
</dbReference>
<evidence type="ECO:0000313" key="5">
    <source>
        <dbReference type="Proteomes" id="UP001432027"/>
    </source>
</evidence>
<comment type="function">
    <text evidence="2">Neddylation of cullins play an essential role in the regulation of SCF-type complexes activity.</text>
</comment>
<organism evidence="4 5">
    <name type="scientific">Pristionchus entomophagus</name>
    <dbReference type="NCBI Taxonomy" id="358040"/>
    <lineage>
        <taxon>Eukaryota</taxon>
        <taxon>Metazoa</taxon>
        <taxon>Ecdysozoa</taxon>
        <taxon>Nematoda</taxon>
        <taxon>Chromadorea</taxon>
        <taxon>Rhabditida</taxon>
        <taxon>Rhabditina</taxon>
        <taxon>Diplogasteromorpha</taxon>
        <taxon>Diplogasteroidea</taxon>
        <taxon>Neodiplogasteridae</taxon>
        <taxon>Pristionchus</taxon>
    </lineage>
</organism>
<dbReference type="FunFam" id="1.10.238.10:FF:000030">
    <property type="entry name" value="DCN1-like protein"/>
    <property type="match status" value="1"/>
</dbReference>
<sequence length="301" mass="34580">VGEVAEVEKKNNVGEVAEVEKKDIVVRIEDTVTKDEDTVAEKKVIVTKDQVDEFRSLTMQRNEKIAMASLSWVGGNVEDAIEHYDKNQQHYMSPTQCRANELRVKALYMRYANDPKDALPGKIGPNGVSRLLNELKLNAEDRKVLVLAYKLNAEIQCEFSALEWGKGMMQMGVDSVASLRIRLDQIDERLREPSQFKPLYLFTFTFGKSAAERNLDLDVALIYWKILFKDQFSLLPLWEEYLTTVHKKAVTRDVWNLLLDFLSFTKEDLSDFDEDAAWPSVLDEFVKWARSRMAGDAMQEA</sequence>
<dbReference type="Gene3D" id="1.10.238.10">
    <property type="entry name" value="EF-hand"/>
    <property type="match status" value="1"/>
</dbReference>
<dbReference type="PANTHER" id="PTHR12281:SF32">
    <property type="entry name" value="DCN1-LIKE PROTEIN"/>
    <property type="match status" value="1"/>
</dbReference>
<dbReference type="Gene3D" id="1.10.238.200">
    <property type="entry name" value="Cullin, PONY binding domain"/>
    <property type="match status" value="1"/>
</dbReference>
<dbReference type="GO" id="GO:0031624">
    <property type="term" value="F:ubiquitin conjugating enzyme binding"/>
    <property type="evidence" value="ECO:0007669"/>
    <property type="project" value="TreeGrafter"/>
</dbReference>
<comment type="caution">
    <text evidence="4">The sequence shown here is derived from an EMBL/GenBank/DDBJ whole genome shotgun (WGS) entry which is preliminary data.</text>
</comment>
<keyword evidence="5" id="KW-1185">Reference proteome</keyword>
<proteinExistence type="predicted"/>
<dbReference type="InterPro" id="IPR042460">
    <property type="entry name" value="DCN1-like_PONY"/>
</dbReference>
<evidence type="ECO:0000256" key="2">
    <source>
        <dbReference type="RuleBase" id="RU410713"/>
    </source>
</evidence>
<dbReference type="PANTHER" id="PTHR12281">
    <property type="entry name" value="RP42 RELATED"/>
    <property type="match status" value="1"/>
</dbReference>
<accession>A0AAV5TDP3</accession>
<dbReference type="PROSITE" id="PS51229">
    <property type="entry name" value="DCUN1"/>
    <property type="match status" value="1"/>
</dbReference>
<dbReference type="InterPro" id="IPR005176">
    <property type="entry name" value="PONY_dom"/>
</dbReference>
<dbReference type="GO" id="GO:0097602">
    <property type="term" value="F:cullin family protein binding"/>
    <property type="evidence" value="ECO:0007669"/>
    <property type="project" value="TreeGrafter"/>
</dbReference>
<protein>
    <recommendedName>
        <fullName evidence="2">Defective in cullin neddylation protein</fullName>
    </recommendedName>
</protein>
<name>A0AAV5TDP3_9BILA</name>
<reference evidence="4" key="1">
    <citation type="submission" date="2023-10" db="EMBL/GenBank/DDBJ databases">
        <title>Genome assembly of Pristionchus species.</title>
        <authorList>
            <person name="Yoshida K."/>
            <person name="Sommer R.J."/>
        </authorList>
    </citation>
    <scope>NUCLEOTIDE SEQUENCE</scope>
    <source>
        <strain evidence="4">RS0144</strain>
    </source>
</reference>
<dbReference type="FunFam" id="1.10.238.200:FF:000003">
    <property type="entry name" value="DCN1-like protein 3"/>
    <property type="match status" value="1"/>
</dbReference>
<dbReference type="EMBL" id="BTSX01000004">
    <property type="protein sequence ID" value="GMS93037.1"/>
    <property type="molecule type" value="Genomic_DNA"/>
</dbReference>
<dbReference type="GO" id="GO:0032182">
    <property type="term" value="F:ubiquitin-like protein binding"/>
    <property type="evidence" value="ECO:0007669"/>
    <property type="project" value="TreeGrafter"/>
</dbReference>
<dbReference type="GO" id="GO:2000436">
    <property type="term" value="P:positive regulation of protein neddylation"/>
    <property type="evidence" value="ECO:0007669"/>
    <property type="project" value="UniProtKB-ARBA"/>
</dbReference>
<evidence type="ECO:0000259" key="3">
    <source>
        <dbReference type="PROSITE" id="PS51229"/>
    </source>
</evidence>
<feature type="non-terminal residue" evidence="4">
    <location>
        <position position="1"/>
    </location>
</feature>
<evidence type="ECO:0000256" key="1">
    <source>
        <dbReference type="ARBA" id="ARBA00022786"/>
    </source>
</evidence>
<dbReference type="Pfam" id="PF03556">
    <property type="entry name" value="Cullin_binding"/>
    <property type="match status" value="1"/>
</dbReference>